<comment type="caution">
    <text evidence="1">The sequence shown here is derived from an EMBL/GenBank/DDBJ whole genome shotgun (WGS) entry which is preliminary data.</text>
</comment>
<sequence>MLKDDSGQWIEDVDQLR</sequence>
<reference evidence="1 2" key="1">
    <citation type="journal article" date="2018" name="Front. Plant Sci.">
        <title>Red Clover (Trifolium pratense) and Zigzag Clover (T. medium) - A Picture of Genomic Similarities and Differences.</title>
        <authorList>
            <person name="Dluhosova J."/>
            <person name="Istvanek J."/>
            <person name="Nedelnik J."/>
            <person name="Repkova J."/>
        </authorList>
    </citation>
    <scope>NUCLEOTIDE SEQUENCE [LARGE SCALE GENOMIC DNA]</scope>
    <source>
        <strain evidence="2">cv. 10/8</strain>
        <tissue evidence="1">Leaf</tissue>
    </source>
</reference>
<dbReference type="EMBL" id="LXQA010416647">
    <property type="protein sequence ID" value="MCI50433.1"/>
    <property type="molecule type" value="Genomic_DNA"/>
</dbReference>
<dbReference type="Proteomes" id="UP000265520">
    <property type="component" value="Unassembled WGS sequence"/>
</dbReference>
<evidence type="ECO:0000313" key="2">
    <source>
        <dbReference type="Proteomes" id="UP000265520"/>
    </source>
</evidence>
<name>A0A392SNI0_9FABA</name>
<proteinExistence type="predicted"/>
<protein>
    <submittedName>
        <fullName evidence="1">Uncharacterized protein</fullName>
    </submittedName>
</protein>
<keyword evidence="2" id="KW-1185">Reference proteome</keyword>
<dbReference type="AlphaFoldDB" id="A0A392SNI0"/>
<accession>A0A392SNI0</accession>
<organism evidence="1 2">
    <name type="scientific">Trifolium medium</name>
    <dbReference type="NCBI Taxonomy" id="97028"/>
    <lineage>
        <taxon>Eukaryota</taxon>
        <taxon>Viridiplantae</taxon>
        <taxon>Streptophyta</taxon>
        <taxon>Embryophyta</taxon>
        <taxon>Tracheophyta</taxon>
        <taxon>Spermatophyta</taxon>
        <taxon>Magnoliopsida</taxon>
        <taxon>eudicotyledons</taxon>
        <taxon>Gunneridae</taxon>
        <taxon>Pentapetalae</taxon>
        <taxon>rosids</taxon>
        <taxon>fabids</taxon>
        <taxon>Fabales</taxon>
        <taxon>Fabaceae</taxon>
        <taxon>Papilionoideae</taxon>
        <taxon>50 kb inversion clade</taxon>
        <taxon>NPAAA clade</taxon>
        <taxon>Hologalegina</taxon>
        <taxon>IRL clade</taxon>
        <taxon>Trifolieae</taxon>
        <taxon>Trifolium</taxon>
    </lineage>
</organism>
<feature type="non-terminal residue" evidence="1">
    <location>
        <position position="17"/>
    </location>
</feature>
<evidence type="ECO:0000313" key="1">
    <source>
        <dbReference type="EMBL" id="MCI50433.1"/>
    </source>
</evidence>